<proteinExistence type="predicted"/>
<reference evidence="1" key="1">
    <citation type="submission" date="2019-08" db="EMBL/GenBank/DDBJ databases">
        <authorList>
            <person name="Kucharzyk K."/>
            <person name="Murdoch R.W."/>
            <person name="Higgins S."/>
            <person name="Loffler F."/>
        </authorList>
    </citation>
    <scope>NUCLEOTIDE SEQUENCE</scope>
</reference>
<organism evidence="1">
    <name type="scientific">bioreactor metagenome</name>
    <dbReference type="NCBI Taxonomy" id="1076179"/>
    <lineage>
        <taxon>unclassified sequences</taxon>
        <taxon>metagenomes</taxon>
        <taxon>ecological metagenomes</taxon>
    </lineage>
</organism>
<dbReference type="AlphaFoldDB" id="A0A645JES3"/>
<name>A0A645JES3_9ZZZZ</name>
<dbReference type="EMBL" id="VSSQ01139638">
    <property type="protein sequence ID" value="MPN62101.1"/>
    <property type="molecule type" value="Genomic_DNA"/>
</dbReference>
<gene>
    <name evidence="1" type="ORF">SDC9_209847</name>
</gene>
<sequence length="94" mass="10146">MFGKAGALQKRSAPAVMMNVVQQRAGSHCVVGDADAGELSNQEIHRHDELPGFLKNALFVLANPEDFAGGIRCVNAFSGLAEHLPRTDLAFQKR</sequence>
<comment type="caution">
    <text evidence="1">The sequence shown here is derived from an EMBL/GenBank/DDBJ whole genome shotgun (WGS) entry which is preliminary data.</text>
</comment>
<protein>
    <submittedName>
        <fullName evidence="1">Uncharacterized protein</fullName>
    </submittedName>
</protein>
<accession>A0A645JES3</accession>
<evidence type="ECO:0000313" key="1">
    <source>
        <dbReference type="EMBL" id="MPN62101.1"/>
    </source>
</evidence>